<evidence type="ECO:0000313" key="7">
    <source>
        <dbReference type="Proteomes" id="UP000077051"/>
    </source>
</evidence>
<keyword evidence="3" id="KW-0862">Zinc</keyword>
<keyword evidence="2 4" id="KW-0863">Zinc-finger</keyword>
<comment type="caution">
    <text evidence="6">The sequence shown here is derived from an EMBL/GenBank/DDBJ whole genome shotgun (WGS) entry which is preliminary data.</text>
</comment>
<reference evidence="6 7" key="1">
    <citation type="submission" date="2015-06" db="EMBL/GenBank/DDBJ databases">
        <title>Expansion of signal transduction pathways in fungi by whole-genome duplication.</title>
        <authorList>
            <consortium name="DOE Joint Genome Institute"/>
            <person name="Corrochano L.M."/>
            <person name="Kuo A."/>
            <person name="Marcet-Houben M."/>
            <person name="Polaino S."/>
            <person name="Salamov A."/>
            <person name="Villalobos J.M."/>
            <person name="Alvarez M.I."/>
            <person name="Avalos J."/>
            <person name="Benito E.P."/>
            <person name="Benoit I."/>
            <person name="Burger G."/>
            <person name="Camino L.P."/>
            <person name="Canovas D."/>
            <person name="Cerda-Olmedo E."/>
            <person name="Cheng J.-F."/>
            <person name="Dominguez A."/>
            <person name="Elias M."/>
            <person name="Eslava A.P."/>
            <person name="Glaser F."/>
            <person name="Grimwood J."/>
            <person name="Gutierrez G."/>
            <person name="Heitman J."/>
            <person name="Henrissat B."/>
            <person name="Iturriaga E.A."/>
            <person name="Lang B.F."/>
            <person name="Lavin J.L."/>
            <person name="Lee S."/>
            <person name="Li W."/>
            <person name="Lindquist E."/>
            <person name="Lopez-Garcia S."/>
            <person name="Luque E.M."/>
            <person name="Marcos A.T."/>
            <person name="Martin J."/>
            <person name="Mccluskey K."/>
            <person name="Medina H.R."/>
            <person name="Miralles-Duran A."/>
            <person name="Miyazaki A."/>
            <person name="Munoz-Torres E."/>
            <person name="Oguiza J.A."/>
            <person name="Ohm R."/>
            <person name="Olmedo M."/>
            <person name="Orejas M."/>
            <person name="Ortiz-Castellanos L."/>
            <person name="Pisabarro A.G."/>
            <person name="Rodriguez-Romero J."/>
            <person name="Ruiz-Herrera J."/>
            <person name="Ruiz-Vazquez R."/>
            <person name="Sanz C."/>
            <person name="Schackwitz W."/>
            <person name="Schmutz J."/>
            <person name="Shahriari M."/>
            <person name="Shelest E."/>
            <person name="Silva-Franco F."/>
            <person name="Soanes D."/>
            <person name="Syed K."/>
            <person name="Tagua V.G."/>
            <person name="Talbot N.J."/>
            <person name="Thon M."/>
            <person name="De Vries R.P."/>
            <person name="Wiebenga A."/>
            <person name="Yadav J.S."/>
            <person name="Braun E.L."/>
            <person name="Baker S."/>
            <person name="Garre V."/>
            <person name="Horwitz B."/>
            <person name="Torres-Martinez S."/>
            <person name="Idnurm A."/>
            <person name="Herrera-Estrella A."/>
            <person name="Gabaldon T."/>
            <person name="Grigoriev I.V."/>
        </authorList>
    </citation>
    <scope>NUCLEOTIDE SEQUENCE [LARGE SCALE GENOMIC DNA]</scope>
    <source>
        <strain evidence="6 7">CBS 277.49</strain>
    </source>
</reference>
<feature type="domain" description="RanBP2-type" evidence="5">
    <location>
        <begin position="15"/>
        <end position="44"/>
    </location>
</feature>
<dbReference type="Gene3D" id="4.10.1060.10">
    <property type="entry name" value="Zinc finger, RanBP2-type"/>
    <property type="match status" value="2"/>
</dbReference>
<feature type="domain" description="RanBP2-type" evidence="5">
    <location>
        <begin position="59"/>
        <end position="82"/>
    </location>
</feature>
<dbReference type="EMBL" id="AMYB01000001">
    <property type="protein sequence ID" value="OAD08151.1"/>
    <property type="molecule type" value="Genomic_DNA"/>
</dbReference>
<proteinExistence type="predicted"/>
<dbReference type="Proteomes" id="UP000077051">
    <property type="component" value="Unassembled WGS sequence"/>
</dbReference>
<evidence type="ECO:0000256" key="1">
    <source>
        <dbReference type="ARBA" id="ARBA00022723"/>
    </source>
</evidence>
<evidence type="ECO:0000256" key="2">
    <source>
        <dbReference type="ARBA" id="ARBA00022771"/>
    </source>
</evidence>
<feature type="non-terminal residue" evidence="6">
    <location>
        <position position="82"/>
    </location>
</feature>
<evidence type="ECO:0000256" key="3">
    <source>
        <dbReference type="ARBA" id="ARBA00022833"/>
    </source>
</evidence>
<dbReference type="GO" id="GO:0003729">
    <property type="term" value="F:mRNA binding"/>
    <property type="evidence" value="ECO:0007669"/>
    <property type="project" value="TreeGrafter"/>
</dbReference>
<sequence length="82" mass="9338">MLVPFPLQAKSRQLRPGDWNCFNCSFHNFASRLYCFKCNAENPNPGPQAGQGPPAQPFSHGDWMCPSCNFHNYSSRMHCKKC</sequence>
<dbReference type="SUPFAM" id="SSF90209">
    <property type="entry name" value="Ran binding protein zinc finger-like"/>
    <property type="match status" value="2"/>
</dbReference>
<dbReference type="STRING" id="747725.A0A168PSE5"/>
<keyword evidence="1" id="KW-0479">Metal-binding</keyword>
<protein>
    <recommendedName>
        <fullName evidence="5">RanBP2-type domain-containing protein</fullName>
    </recommendedName>
</protein>
<gene>
    <name evidence="6" type="ORF">MUCCIDRAFT_134538</name>
</gene>
<evidence type="ECO:0000256" key="4">
    <source>
        <dbReference type="PROSITE-ProRule" id="PRU00322"/>
    </source>
</evidence>
<keyword evidence="7" id="KW-1185">Reference proteome</keyword>
<dbReference type="InterPro" id="IPR001876">
    <property type="entry name" value="Znf_RanBP2"/>
</dbReference>
<dbReference type="InterPro" id="IPR036443">
    <property type="entry name" value="Znf_RanBP2_sf"/>
</dbReference>
<accession>A0A168PSE5</accession>
<dbReference type="Pfam" id="PF00641">
    <property type="entry name" value="Zn_ribbon_RanBP"/>
    <property type="match status" value="2"/>
</dbReference>
<dbReference type="PANTHER" id="PTHR23111">
    <property type="entry name" value="ZINC FINGER PROTEIN"/>
    <property type="match status" value="1"/>
</dbReference>
<dbReference type="PROSITE" id="PS01358">
    <property type="entry name" value="ZF_RANBP2_1"/>
    <property type="match status" value="2"/>
</dbReference>
<evidence type="ECO:0000259" key="5">
    <source>
        <dbReference type="PROSITE" id="PS50199"/>
    </source>
</evidence>
<dbReference type="GO" id="GO:0008270">
    <property type="term" value="F:zinc ion binding"/>
    <property type="evidence" value="ECO:0007669"/>
    <property type="project" value="UniProtKB-KW"/>
</dbReference>
<dbReference type="PROSITE" id="PS50199">
    <property type="entry name" value="ZF_RANBP2_2"/>
    <property type="match status" value="2"/>
</dbReference>
<dbReference type="OrthoDB" id="448399at2759"/>
<evidence type="ECO:0000313" key="6">
    <source>
        <dbReference type="EMBL" id="OAD08151.1"/>
    </source>
</evidence>
<dbReference type="SMART" id="SM00547">
    <property type="entry name" value="ZnF_RBZ"/>
    <property type="match status" value="2"/>
</dbReference>
<organism evidence="6 7">
    <name type="scientific">Mucor lusitanicus CBS 277.49</name>
    <dbReference type="NCBI Taxonomy" id="747725"/>
    <lineage>
        <taxon>Eukaryota</taxon>
        <taxon>Fungi</taxon>
        <taxon>Fungi incertae sedis</taxon>
        <taxon>Mucoromycota</taxon>
        <taxon>Mucoromycotina</taxon>
        <taxon>Mucoromycetes</taxon>
        <taxon>Mucorales</taxon>
        <taxon>Mucorineae</taxon>
        <taxon>Mucoraceae</taxon>
        <taxon>Mucor</taxon>
    </lineage>
</organism>
<dbReference type="VEuPathDB" id="FungiDB:MUCCIDRAFT_134538"/>
<dbReference type="AlphaFoldDB" id="A0A168PSE5"/>
<dbReference type="PANTHER" id="PTHR23111:SF40">
    <property type="entry name" value="RNA-BINDING PROTEIN INVOLVED IN HETEROCHROMATIN ASSEMBLY-RELATED"/>
    <property type="match status" value="1"/>
</dbReference>
<name>A0A168PSE5_MUCCL</name>